<evidence type="ECO:0000256" key="6">
    <source>
        <dbReference type="ARBA" id="ARBA00023004"/>
    </source>
</evidence>
<evidence type="ECO:0000313" key="10">
    <source>
        <dbReference type="Proteomes" id="UP000215506"/>
    </source>
</evidence>
<dbReference type="PROSITE" id="PS00086">
    <property type="entry name" value="CYTOCHROME_P450"/>
    <property type="match status" value="1"/>
</dbReference>
<sequence length="408" mass="44641">MAEAEVSEQIELVEEDFHDDPHKYYERWRARGPVHHVRFTHERGIPCWVVVGHAEARAALADPRLHKNSAGTIDLFRRKGSAVLSNSDAQALSTHMLNTDPPEHTRLRKLVNNAFTPRRVAALRPRIEQIAAGLLDEVAAHDEVDLLHAFATPLPVTVICELLGVPFTDRDDFQLWTKILVGAAGDLTDRDRASADMGGYLTALLADKRARPGDDLLSGLATESDDGDRLTDPELVAMAFLLLVAGHETTVNLIGNGTFALLRDRPQFDALRADPEGIPAAVEEFLRLDGPVGWATVRYTEEPVDIGGTVIPAGELVYVALSAADRDPDRYHSPDALDIGRKPSGHVAFGHGIHFCVGAPLARMEAAVAFTALLDRFPKLALAPSFIPRWQPSLLMRGLTELPVRPHG</sequence>
<dbReference type="InterPro" id="IPR036396">
    <property type="entry name" value="Cyt_P450_sf"/>
</dbReference>
<name>A0A231H715_9NOCA</name>
<protein>
    <submittedName>
        <fullName evidence="9">Cytochrome P450 107B1</fullName>
        <ecNumber evidence="9">1.14.-.-</ecNumber>
    </submittedName>
</protein>
<dbReference type="InterPro" id="IPR002397">
    <property type="entry name" value="Cyt_P450_B"/>
</dbReference>
<dbReference type="EMBL" id="NGAF01000006">
    <property type="protein sequence ID" value="OXR44714.1"/>
    <property type="molecule type" value="Genomic_DNA"/>
</dbReference>
<dbReference type="Gene3D" id="1.10.630.10">
    <property type="entry name" value="Cytochrome P450"/>
    <property type="match status" value="1"/>
</dbReference>
<proteinExistence type="inferred from homology"/>
<keyword evidence="5 8" id="KW-0560">Oxidoreductase</keyword>
<dbReference type="CDD" id="cd11029">
    <property type="entry name" value="CYP107-like"/>
    <property type="match status" value="1"/>
</dbReference>
<comment type="similarity">
    <text evidence="2 8">Belongs to the cytochrome P450 family.</text>
</comment>
<keyword evidence="10" id="KW-1185">Reference proteome</keyword>
<dbReference type="Proteomes" id="UP000215506">
    <property type="component" value="Unassembled WGS sequence"/>
</dbReference>
<organism evidence="9 10">
    <name type="scientific">Nocardia cerradoensis</name>
    <dbReference type="NCBI Taxonomy" id="85688"/>
    <lineage>
        <taxon>Bacteria</taxon>
        <taxon>Bacillati</taxon>
        <taxon>Actinomycetota</taxon>
        <taxon>Actinomycetes</taxon>
        <taxon>Mycobacteriales</taxon>
        <taxon>Nocardiaceae</taxon>
        <taxon>Nocardia</taxon>
    </lineage>
</organism>
<keyword evidence="7 8" id="KW-0503">Monooxygenase</keyword>
<comment type="caution">
    <text evidence="9">The sequence shown here is derived from an EMBL/GenBank/DDBJ whole genome shotgun (WGS) entry which is preliminary data.</text>
</comment>
<dbReference type="RefSeq" id="WP_094025870.1">
    <property type="nucleotide sequence ID" value="NZ_NGAF01000006.1"/>
</dbReference>
<evidence type="ECO:0000256" key="1">
    <source>
        <dbReference type="ARBA" id="ARBA00001971"/>
    </source>
</evidence>
<dbReference type="PANTHER" id="PTHR46696:SF1">
    <property type="entry name" value="CYTOCHROME P450 YJIB-RELATED"/>
    <property type="match status" value="1"/>
</dbReference>
<reference evidence="9 10" key="1">
    <citation type="submission" date="2017-07" db="EMBL/GenBank/DDBJ databases">
        <title>First draft Genome Sequence of Nocardia cerradoensis isolated from human infection.</title>
        <authorList>
            <person name="Carrasco G."/>
        </authorList>
    </citation>
    <scope>NUCLEOTIDE SEQUENCE [LARGE SCALE GENOMIC DNA]</scope>
    <source>
        <strain evidence="9 10">CNM20130759</strain>
    </source>
</reference>
<evidence type="ECO:0000256" key="8">
    <source>
        <dbReference type="RuleBase" id="RU000461"/>
    </source>
</evidence>
<dbReference type="GO" id="GO:0005506">
    <property type="term" value="F:iron ion binding"/>
    <property type="evidence" value="ECO:0007669"/>
    <property type="project" value="InterPro"/>
</dbReference>
<dbReference type="PRINTS" id="PR00359">
    <property type="entry name" value="BP450"/>
</dbReference>
<dbReference type="FunFam" id="1.10.630.10:FF:000018">
    <property type="entry name" value="Cytochrome P450 monooxygenase"/>
    <property type="match status" value="1"/>
</dbReference>
<keyword evidence="6 8" id="KW-0408">Iron</keyword>
<keyword evidence="3 8" id="KW-0349">Heme</keyword>
<keyword evidence="4 8" id="KW-0479">Metal-binding</keyword>
<dbReference type="InterPro" id="IPR017972">
    <property type="entry name" value="Cyt_P450_CS"/>
</dbReference>
<evidence type="ECO:0000256" key="5">
    <source>
        <dbReference type="ARBA" id="ARBA00023002"/>
    </source>
</evidence>
<dbReference type="SUPFAM" id="SSF48264">
    <property type="entry name" value="Cytochrome P450"/>
    <property type="match status" value="1"/>
</dbReference>
<dbReference type="GO" id="GO:0016705">
    <property type="term" value="F:oxidoreductase activity, acting on paired donors, with incorporation or reduction of molecular oxygen"/>
    <property type="evidence" value="ECO:0007669"/>
    <property type="project" value="InterPro"/>
</dbReference>
<dbReference type="GO" id="GO:0020037">
    <property type="term" value="F:heme binding"/>
    <property type="evidence" value="ECO:0007669"/>
    <property type="project" value="InterPro"/>
</dbReference>
<dbReference type="InterPro" id="IPR001128">
    <property type="entry name" value="Cyt_P450"/>
</dbReference>
<evidence type="ECO:0000256" key="2">
    <source>
        <dbReference type="ARBA" id="ARBA00010617"/>
    </source>
</evidence>
<accession>A0A231H715</accession>
<gene>
    <name evidence="9" type="ORF">B7C42_03508</name>
</gene>
<dbReference type="GO" id="GO:0004497">
    <property type="term" value="F:monooxygenase activity"/>
    <property type="evidence" value="ECO:0007669"/>
    <property type="project" value="UniProtKB-KW"/>
</dbReference>
<evidence type="ECO:0000256" key="3">
    <source>
        <dbReference type="ARBA" id="ARBA00022617"/>
    </source>
</evidence>
<dbReference type="Pfam" id="PF00067">
    <property type="entry name" value="p450"/>
    <property type="match status" value="1"/>
</dbReference>
<comment type="cofactor">
    <cofactor evidence="1">
        <name>heme</name>
        <dbReference type="ChEBI" id="CHEBI:30413"/>
    </cofactor>
</comment>
<evidence type="ECO:0000256" key="4">
    <source>
        <dbReference type="ARBA" id="ARBA00022723"/>
    </source>
</evidence>
<dbReference type="EC" id="1.14.-.-" evidence="9"/>
<evidence type="ECO:0000313" key="9">
    <source>
        <dbReference type="EMBL" id="OXR44714.1"/>
    </source>
</evidence>
<evidence type="ECO:0000256" key="7">
    <source>
        <dbReference type="ARBA" id="ARBA00023033"/>
    </source>
</evidence>
<dbReference type="PANTHER" id="PTHR46696">
    <property type="entry name" value="P450, PUTATIVE (EUROFUNG)-RELATED"/>
    <property type="match status" value="1"/>
</dbReference>
<dbReference type="AlphaFoldDB" id="A0A231H715"/>